<feature type="transmembrane region" description="Helical" evidence="2">
    <location>
        <begin position="666"/>
        <end position="684"/>
    </location>
</feature>
<feature type="transmembrane region" description="Helical" evidence="2">
    <location>
        <begin position="1164"/>
        <end position="1187"/>
    </location>
</feature>
<evidence type="ECO:0000313" key="3">
    <source>
        <dbReference type="EMBL" id="QDU44846.1"/>
    </source>
</evidence>
<sequence>MQLIESFVRNPVKVSVGALLVALFGLVALTRMPMQLTPEVQTPTITIETLWPGASPQEVEQEIVLEQEEQLKSVEGITKMTSESADSKGTITLEFQVGIDMGESLLKVNSRLQQVREYPEDADEPVISTANSSDRPIAWFILSSRAPSNEQYDAFEAKYPELVELIAPARRANNVGLGMLRLRLLSKEHPELKELLPPDDLDVTKMRRFAEDEIEARFERVSGVSQSNVIGGLEDELQVVVDPERLAARQLTLTDVRNVLQAQNSDTSAGDFWEGKRRWVVRALGQFRDPKQVEDQPLAVVNGAPVFVRDVAEVQLGYKKPDGLVRRFGESSIAINCLRETGANVLDVMDGLRAAVAEVDEDILKPRGLQLVQVYDETDYINSSINLVQQNIFIGGALTMIVLMLFLHLGIRTLLAVPLIVASAWAAAYISPIYFVVCVAVIVASGFWFARGALVVALAIPTSLIASFLVMGILGRSLNVISLAGLAFAVGMLVDNAVVVLENIYRRHDLGEGPFEAAVRGTQEVLGAVAASTITTVAVFLPVVFVQEEAGQLFRDIALAISAAVALSLVVSMTVIPTAASRLFHSDDEDATPRKPSVLHRLFHRSAGKNGTQRNQSAPETTPAPSTRLGKFAQIIVAPLTIFGNLFVSAIVGFNRWIQRGVLRRLAVVTALFGLAVGVSWALWPKIEYLPTGNRNLVFGIVLPPPGYNLDQLTKLGQTVETELRPYWDVDVDSPEAQALDYPVISDFFFVARGRQVFMGIRAYDGQRVGELVPLVQQVGSKIPGAFAIAKQSSLFEQGLSAGRTIDIEITGPDLKKLVALGGQILGQVSQIMPAAQARPVPSLDLSTPELHIDPKLVQAAEMEVSSRDLGFAANSLIDGAYAGDYYLDGKKIDLSIVGREHYADTTHEIEALPVATPSGQLVPLSSLAHVTMSSGPEQVNHRERVRAITIEVSPPQGTALEDAMIQIKERIVGPIMQSGQLDGGYQINLAGTADKLSKMQDTFFGRWTGWNVDSLTSVFTSQFVLVVLITYLLMAALFESWLYPLVIILTVPLGAVGGILGLNLLNVYLVATGQITQQLDVLTMLGFVILIGTVVNNPILIVHQSLNHMREDGMLPRDAILESIRTRIRPIFMTTLTTVLGLLPLVLFPGAGSELYRGLGSVVLGGLLVSTVFTLVLVPTLFSLMLDARTRFVRLFVGERIPETTSPPEPPQTPAPQRELVHPS</sequence>
<keyword evidence="2" id="KW-0472">Membrane</keyword>
<dbReference type="Gene3D" id="3.30.70.1320">
    <property type="entry name" value="Multidrug efflux transporter AcrB pore domain like"/>
    <property type="match status" value="2"/>
</dbReference>
<evidence type="ECO:0000256" key="1">
    <source>
        <dbReference type="SAM" id="MobiDB-lite"/>
    </source>
</evidence>
<evidence type="ECO:0000313" key="4">
    <source>
        <dbReference type="Proteomes" id="UP000319383"/>
    </source>
</evidence>
<feature type="transmembrane region" description="Helical" evidence="2">
    <location>
        <begin position="392"/>
        <end position="411"/>
    </location>
</feature>
<feature type="transmembrane region" description="Helical" evidence="2">
    <location>
        <begin position="1020"/>
        <end position="1039"/>
    </location>
</feature>
<dbReference type="KEGG" id="sdyn:Mal52_33320"/>
<name>A0A517ZQT2_9PLAN</name>
<dbReference type="PANTHER" id="PTHR32063:SF0">
    <property type="entry name" value="SWARMING MOTILITY PROTEIN SWRC"/>
    <property type="match status" value="1"/>
</dbReference>
<organism evidence="3 4">
    <name type="scientific">Symmachiella dynata</name>
    <dbReference type="NCBI Taxonomy" id="2527995"/>
    <lineage>
        <taxon>Bacteria</taxon>
        <taxon>Pseudomonadati</taxon>
        <taxon>Planctomycetota</taxon>
        <taxon>Planctomycetia</taxon>
        <taxon>Planctomycetales</taxon>
        <taxon>Planctomycetaceae</taxon>
        <taxon>Symmachiella</taxon>
    </lineage>
</organism>
<feature type="transmembrane region" description="Helical" evidence="2">
    <location>
        <begin position="525"/>
        <end position="545"/>
    </location>
</feature>
<feature type="region of interest" description="Disordered" evidence="1">
    <location>
        <begin position="1204"/>
        <end position="1225"/>
    </location>
</feature>
<keyword evidence="2" id="KW-0812">Transmembrane</keyword>
<keyword evidence="2" id="KW-1133">Transmembrane helix</keyword>
<feature type="transmembrane region" description="Helical" evidence="2">
    <location>
        <begin position="423"/>
        <end position="448"/>
    </location>
</feature>
<dbReference type="SUPFAM" id="SSF82693">
    <property type="entry name" value="Multidrug efflux transporter AcrB pore domain, PN1, PN2, PC1 and PC2 subdomains"/>
    <property type="match status" value="2"/>
</dbReference>
<dbReference type="Proteomes" id="UP000319383">
    <property type="component" value="Chromosome"/>
</dbReference>
<proteinExistence type="predicted"/>
<dbReference type="Pfam" id="PF00873">
    <property type="entry name" value="ACR_tran"/>
    <property type="match status" value="4"/>
</dbReference>
<feature type="transmembrane region" description="Helical" evidence="2">
    <location>
        <begin position="481"/>
        <end position="505"/>
    </location>
</feature>
<dbReference type="Gene3D" id="3.30.70.1430">
    <property type="entry name" value="Multidrug efflux transporter AcrB pore domain"/>
    <property type="match status" value="2"/>
</dbReference>
<dbReference type="GO" id="GO:0005886">
    <property type="term" value="C:plasma membrane"/>
    <property type="evidence" value="ECO:0007669"/>
    <property type="project" value="TreeGrafter"/>
</dbReference>
<dbReference type="EMBL" id="CP036276">
    <property type="protein sequence ID" value="QDU44846.1"/>
    <property type="molecule type" value="Genomic_DNA"/>
</dbReference>
<dbReference type="SUPFAM" id="SSF82866">
    <property type="entry name" value="Multidrug efflux transporter AcrB transmembrane domain"/>
    <property type="match status" value="2"/>
</dbReference>
<dbReference type="PANTHER" id="PTHR32063">
    <property type="match status" value="1"/>
</dbReference>
<keyword evidence="4" id="KW-1185">Reference proteome</keyword>
<dbReference type="Gene3D" id="3.30.70.1440">
    <property type="entry name" value="Multidrug efflux transporter AcrB pore domain"/>
    <property type="match status" value="1"/>
</dbReference>
<feature type="compositionally biased region" description="Pro residues" evidence="1">
    <location>
        <begin position="1206"/>
        <end position="1215"/>
    </location>
</feature>
<feature type="transmembrane region" description="Helical" evidence="2">
    <location>
        <begin position="1132"/>
        <end position="1152"/>
    </location>
</feature>
<dbReference type="AlphaFoldDB" id="A0A517ZQT2"/>
<feature type="transmembrane region" description="Helical" evidence="2">
    <location>
        <begin position="1082"/>
        <end position="1103"/>
    </location>
</feature>
<feature type="transmembrane region" description="Helical" evidence="2">
    <location>
        <begin position="12"/>
        <end position="34"/>
    </location>
</feature>
<evidence type="ECO:0000256" key="2">
    <source>
        <dbReference type="SAM" id="Phobius"/>
    </source>
</evidence>
<protein>
    <submittedName>
        <fullName evidence="3">Multidrug export protein AcrF</fullName>
    </submittedName>
</protein>
<feature type="transmembrane region" description="Helical" evidence="2">
    <location>
        <begin position="557"/>
        <end position="580"/>
    </location>
</feature>
<dbReference type="Gene3D" id="3.30.2090.10">
    <property type="entry name" value="Multidrug efflux transporter AcrB TolC docking domain, DN and DC subdomains"/>
    <property type="match status" value="2"/>
</dbReference>
<feature type="transmembrane region" description="Helical" evidence="2">
    <location>
        <begin position="1046"/>
        <end position="1070"/>
    </location>
</feature>
<dbReference type="GO" id="GO:0042910">
    <property type="term" value="F:xenobiotic transmembrane transporter activity"/>
    <property type="evidence" value="ECO:0007669"/>
    <property type="project" value="TreeGrafter"/>
</dbReference>
<feature type="transmembrane region" description="Helical" evidence="2">
    <location>
        <begin position="632"/>
        <end position="654"/>
    </location>
</feature>
<dbReference type="PRINTS" id="PR00702">
    <property type="entry name" value="ACRIFLAVINRP"/>
</dbReference>
<accession>A0A517ZQT2</accession>
<reference evidence="3 4" key="1">
    <citation type="submission" date="2019-02" db="EMBL/GenBank/DDBJ databases">
        <title>Deep-cultivation of Planctomycetes and their phenomic and genomic characterization uncovers novel biology.</title>
        <authorList>
            <person name="Wiegand S."/>
            <person name="Jogler M."/>
            <person name="Boedeker C."/>
            <person name="Pinto D."/>
            <person name="Vollmers J."/>
            <person name="Rivas-Marin E."/>
            <person name="Kohn T."/>
            <person name="Peeters S.H."/>
            <person name="Heuer A."/>
            <person name="Rast P."/>
            <person name="Oberbeckmann S."/>
            <person name="Bunk B."/>
            <person name="Jeske O."/>
            <person name="Meyerdierks A."/>
            <person name="Storesund J.E."/>
            <person name="Kallscheuer N."/>
            <person name="Luecker S."/>
            <person name="Lage O.M."/>
            <person name="Pohl T."/>
            <person name="Merkel B.J."/>
            <person name="Hornburger P."/>
            <person name="Mueller R.-W."/>
            <person name="Bruemmer F."/>
            <person name="Labrenz M."/>
            <person name="Spormann A.M."/>
            <person name="Op den Camp H."/>
            <person name="Overmann J."/>
            <person name="Amann R."/>
            <person name="Jetten M.S.M."/>
            <person name="Mascher T."/>
            <person name="Medema M.H."/>
            <person name="Devos D.P."/>
            <person name="Kaster A.-K."/>
            <person name="Ovreas L."/>
            <person name="Rohde M."/>
            <person name="Galperin M.Y."/>
            <person name="Jogler C."/>
        </authorList>
    </citation>
    <scope>NUCLEOTIDE SEQUENCE [LARGE SCALE GENOMIC DNA]</scope>
    <source>
        <strain evidence="3 4">Mal52</strain>
    </source>
</reference>
<dbReference type="Gene3D" id="1.20.1640.10">
    <property type="entry name" value="Multidrug efflux transporter AcrB transmembrane domain"/>
    <property type="match status" value="4"/>
</dbReference>
<dbReference type="RefSeq" id="WP_145377135.1">
    <property type="nucleotide sequence ID" value="NZ_CP036276.1"/>
</dbReference>
<feature type="transmembrane region" description="Helical" evidence="2">
    <location>
        <begin position="454"/>
        <end position="474"/>
    </location>
</feature>
<gene>
    <name evidence="3" type="primary">acrF_1</name>
    <name evidence="3" type="ORF">Mal52_33320</name>
</gene>
<dbReference type="InterPro" id="IPR027463">
    <property type="entry name" value="AcrB_DN_DC_subdom"/>
</dbReference>
<dbReference type="SUPFAM" id="SSF82714">
    <property type="entry name" value="Multidrug efflux transporter AcrB TolC docking domain, DN and DC subdomains"/>
    <property type="match status" value="2"/>
</dbReference>
<dbReference type="InterPro" id="IPR001036">
    <property type="entry name" value="Acrflvin-R"/>
</dbReference>